<protein>
    <submittedName>
        <fullName evidence="1">Uncharacterized protein</fullName>
    </submittedName>
</protein>
<comment type="caution">
    <text evidence="1">The sequence shown here is derived from an EMBL/GenBank/DDBJ whole genome shotgun (WGS) entry which is preliminary data.</text>
</comment>
<proteinExistence type="predicted"/>
<name>A0A5B7EL18_PORTR</name>
<evidence type="ECO:0000313" key="1">
    <source>
        <dbReference type="EMBL" id="MPC33957.1"/>
    </source>
</evidence>
<keyword evidence="2" id="KW-1185">Reference proteome</keyword>
<accession>A0A5B7EL18</accession>
<organism evidence="1 2">
    <name type="scientific">Portunus trituberculatus</name>
    <name type="common">Swimming crab</name>
    <name type="synonym">Neptunus trituberculatus</name>
    <dbReference type="NCBI Taxonomy" id="210409"/>
    <lineage>
        <taxon>Eukaryota</taxon>
        <taxon>Metazoa</taxon>
        <taxon>Ecdysozoa</taxon>
        <taxon>Arthropoda</taxon>
        <taxon>Crustacea</taxon>
        <taxon>Multicrustacea</taxon>
        <taxon>Malacostraca</taxon>
        <taxon>Eumalacostraca</taxon>
        <taxon>Eucarida</taxon>
        <taxon>Decapoda</taxon>
        <taxon>Pleocyemata</taxon>
        <taxon>Brachyura</taxon>
        <taxon>Eubrachyura</taxon>
        <taxon>Portunoidea</taxon>
        <taxon>Portunidae</taxon>
        <taxon>Portuninae</taxon>
        <taxon>Portunus</taxon>
    </lineage>
</organism>
<dbReference type="Proteomes" id="UP000324222">
    <property type="component" value="Unassembled WGS sequence"/>
</dbReference>
<gene>
    <name evidence="1" type="ORF">E2C01_027327</name>
</gene>
<evidence type="ECO:0000313" key="2">
    <source>
        <dbReference type="Proteomes" id="UP000324222"/>
    </source>
</evidence>
<reference evidence="1 2" key="1">
    <citation type="submission" date="2019-05" db="EMBL/GenBank/DDBJ databases">
        <title>Another draft genome of Portunus trituberculatus and its Hox gene families provides insights of decapod evolution.</title>
        <authorList>
            <person name="Jeong J.-H."/>
            <person name="Song I."/>
            <person name="Kim S."/>
            <person name="Choi T."/>
            <person name="Kim D."/>
            <person name="Ryu S."/>
            <person name="Kim W."/>
        </authorList>
    </citation>
    <scope>NUCLEOTIDE SEQUENCE [LARGE SCALE GENOMIC DNA]</scope>
    <source>
        <tissue evidence="1">Muscle</tissue>
    </source>
</reference>
<dbReference type="EMBL" id="VSRR010002945">
    <property type="protein sequence ID" value="MPC33957.1"/>
    <property type="molecule type" value="Genomic_DNA"/>
</dbReference>
<dbReference type="AlphaFoldDB" id="A0A5B7EL18"/>
<sequence length="65" mass="7512">MQVTVTSQAAWLIFAWYAGRQCATNRIIWEEKFVQLRYEFAEDKGGGGVVDKTSTHRFKSHHIPL</sequence>